<organism evidence="3 4">
    <name type="scientific">Pseudooceanicola albus</name>
    <dbReference type="NCBI Taxonomy" id="2692189"/>
    <lineage>
        <taxon>Bacteria</taxon>
        <taxon>Pseudomonadati</taxon>
        <taxon>Pseudomonadota</taxon>
        <taxon>Alphaproteobacteria</taxon>
        <taxon>Rhodobacterales</taxon>
        <taxon>Paracoccaceae</taxon>
        <taxon>Pseudooceanicola</taxon>
    </lineage>
</organism>
<proteinExistence type="predicted"/>
<sequence>MTSVPQPSFWDLDVPDYRPRPVPDPRRCDVAVIGAGFSGLATALFLARLGRQVTVFEAGRIGGGASSRNGGMVGPSFHKLGMAGLTRAYGAEAAQGLMAAGMQALDGFEALVREEGLECDLRLTGRVRGARSAGDLRAMLAECARLKAQVGLPFEALSQAEIRDHVGSDAYVGGVLYPRDGGVHPKKLVRALAERAEAAGAMLLDGCPVTRLRPAPQGHRLETPRGPVLAREVVIASNGYSDARLPTMNARVVPIRVTVAATRALPPAQIRAMSPGLRMHGESGRVFLWSRPTPDGQRFLFGGRMSSPARSADRQRRDVAARVGRLFPALGPQDFEHVWYGQIAYTRDHAPHLNRIDGIWHVGGYCGSGVTRSIHFAGKLARKIAGVPGGDLPFDRLPFPKVPFRPLAPTVARLMTGYYGWLDERDLRRTGR</sequence>
<keyword evidence="1" id="KW-0560">Oxidoreductase</keyword>
<evidence type="ECO:0000256" key="1">
    <source>
        <dbReference type="ARBA" id="ARBA00023002"/>
    </source>
</evidence>
<evidence type="ECO:0000313" key="3">
    <source>
        <dbReference type="EMBL" id="MXN16314.1"/>
    </source>
</evidence>
<dbReference type="AlphaFoldDB" id="A0A6L7FW27"/>
<dbReference type="RefSeq" id="WP_160890861.1">
    <property type="nucleotide sequence ID" value="NZ_WUMU01000001.1"/>
</dbReference>
<accession>A0A6L7FW27</accession>
<dbReference type="SUPFAM" id="SSF51905">
    <property type="entry name" value="FAD/NAD(P)-binding domain"/>
    <property type="match status" value="1"/>
</dbReference>
<comment type="caution">
    <text evidence="3">The sequence shown here is derived from an EMBL/GenBank/DDBJ whole genome shotgun (WGS) entry which is preliminary data.</text>
</comment>
<dbReference type="Gene3D" id="3.50.50.60">
    <property type="entry name" value="FAD/NAD(P)-binding domain"/>
    <property type="match status" value="1"/>
</dbReference>
<dbReference type="GO" id="GO:0016491">
    <property type="term" value="F:oxidoreductase activity"/>
    <property type="evidence" value="ECO:0007669"/>
    <property type="project" value="UniProtKB-KW"/>
</dbReference>
<name>A0A6L7FW27_9RHOB</name>
<protein>
    <submittedName>
        <fullName evidence="3">FAD-dependent oxidoreductase</fullName>
    </submittedName>
</protein>
<dbReference type="Proteomes" id="UP000477911">
    <property type="component" value="Unassembled WGS sequence"/>
</dbReference>
<evidence type="ECO:0000259" key="2">
    <source>
        <dbReference type="Pfam" id="PF01266"/>
    </source>
</evidence>
<evidence type="ECO:0000313" key="4">
    <source>
        <dbReference type="Proteomes" id="UP000477911"/>
    </source>
</evidence>
<dbReference type="Pfam" id="PF01266">
    <property type="entry name" value="DAO"/>
    <property type="match status" value="1"/>
</dbReference>
<dbReference type="EMBL" id="WUMU01000001">
    <property type="protein sequence ID" value="MXN16314.1"/>
    <property type="molecule type" value="Genomic_DNA"/>
</dbReference>
<dbReference type="GO" id="GO:0005737">
    <property type="term" value="C:cytoplasm"/>
    <property type="evidence" value="ECO:0007669"/>
    <property type="project" value="TreeGrafter"/>
</dbReference>
<dbReference type="InterPro" id="IPR006076">
    <property type="entry name" value="FAD-dep_OxRdtase"/>
</dbReference>
<reference evidence="3 4" key="1">
    <citation type="submission" date="2019-12" db="EMBL/GenBank/DDBJ databases">
        <authorList>
            <person name="Li M."/>
        </authorList>
    </citation>
    <scope>NUCLEOTIDE SEQUENCE [LARGE SCALE GENOMIC DNA]</scope>
    <source>
        <strain evidence="3 4">GBMRC 2024</strain>
    </source>
</reference>
<feature type="domain" description="FAD dependent oxidoreductase" evidence="2">
    <location>
        <begin position="29"/>
        <end position="378"/>
    </location>
</feature>
<keyword evidence="4" id="KW-1185">Reference proteome</keyword>
<dbReference type="InterPro" id="IPR036188">
    <property type="entry name" value="FAD/NAD-bd_sf"/>
</dbReference>
<dbReference type="PANTHER" id="PTHR13847">
    <property type="entry name" value="SARCOSINE DEHYDROGENASE-RELATED"/>
    <property type="match status" value="1"/>
</dbReference>
<gene>
    <name evidence="3" type="ORF">GR170_00590</name>
</gene>
<dbReference type="PANTHER" id="PTHR13847:SF281">
    <property type="entry name" value="FAD DEPENDENT OXIDOREDUCTASE DOMAIN-CONTAINING PROTEIN"/>
    <property type="match status" value="1"/>
</dbReference>
<dbReference type="Gene3D" id="3.30.9.10">
    <property type="entry name" value="D-Amino Acid Oxidase, subunit A, domain 2"/>
    <property type="match status" value="1"/>
</dbReference>